<name>A0A1E7Q9Y6_9GAMM</name>
<dbReference type="SUPFAM" id="SSF109604">
    <property type="entry name" value="HD-domain/PDEase-like"/>
    <property type="match status" value="1"/>
</dbReference>
<sequence>MPSSTPSYDAFFARFLDQLVGVDPAVVRIHYEPGKNDVSAERTLLQVEADARLARQKNLKIQAQLTDFAQAHLHDEVSDELLRKLHNIEHVESTLFNLQPAFYAILDLLSSKAVTINKLDSYISKVDWLTEDLLRLVNQPQYRNRTASAGLIKDIKVALRLFGIETLQQVIPVYAFKRMLPHSTEPFSGLKTRIWQHALAVAIAARTLADLENSHGFSAFCVGLFQSLGYIVVTRCYLRTYQQQKQKQILNAQAMRDSGIIETLDKLMPDASFLSESMAEFAAELNADVTSRWQLDVQPLYQTLDQMSEGLGFNDNSPLTKIALQAQTYVQWQSLKRAKLINNEESLRWLAAAQLTNEKMALLAQTNLSRLNIEI</sequence>
<dbReference type="PANTHER" id="PTHR33525:SF3">
    <property type="entry name" value="RIBONUCLEASE Y"/>
    <property type="match status" value="1"/>
</dbReference>
<dbReference type="Gene3D" id="1.10.3210.10">
    <property type="entry name" value="Hypothetical protein af1432"/>
    <property type="match status" value="1"/>
</dbReference>
<dbReference type="OrthoDB" id="6233174at2"/>
<evidence type="ECO:0000313" key="3">
    <source>
        <dbReference type="Proteomes" id="UP000242258"/>
    </source>
</evidence>
<organism evidence="2 3">
    <name type="scientific">Rheinheimera salexigens</name>
    <dbReference type="NCBI Taxonomy" id="1628148"/>
    <lineage>
        <taxon>Bacteria</taxon>
        <taxon>Pseudomonadati</taxon>
        <taxon>Pseudomonadota</taxon>
        <taxon>Gammaproteobacteria</taxon>
        <taxon>Chromatiales</taxon>
        <taxon>Chromatiaceae</taxon>
        <taxon>Rheinheimera</taxon>
    </lineage>
</organism>
<comment type="caution">
    <text evidence="2">The sequence shown here is derived from an EMBL/GenBank/DDBJ whole genome shotgun (WGS) entry which is preliminary data.</text>
</comment>
<dbReference type="Proteomes" id="UP000242258">
    <property type="component" value="Unassembled WGS sequence"/>
</dbReference>
<keyword evidence="3" id="KW-1185">Reference proteome</keyword>
<gene>
    <name evidence="2" type="ORF">BI198_05160</name>
</gene>
<evidence type="ECO:0000259" key="1">
    <source>
        <dbReference type="PROSITE" id="PS51833"/>
    </source>
</evidence>
<dbReference type="InterPro" id="IPR013976">
    <property type="entry name" value="HDOD"/>
</dbReference>
<dbReference type="PROSITE" id="PS51833">
    <property type="entry name" value="HDOD"/>
    <property type="match status" value="1"/>
</dbReference>
<dbReference type="AlphaFoldDB" id="A0A1E7Q9Y6"/>
<proteinExistence type="predicted"/>
<dbReference type="InterPro" id="IPR052340">
    <property type="entry name" value="RNase_Y/CdgJ"/>
</dbReference>
<protein>
    <recommendedName>
        <fullName evidence="1">HDOD domain-containing protein</fullName>
    </recommendedName>
</protein>
<dbReference type="Pfam" id="PF08668">
    <property type="entry name" value="HDOD"/>
    <property type="match status" value="1"/>
</dbReference>
<feature type="domain" description="HDOD" evidence="1">
    <location>
        <begin position="95"/>
        <end position="309"/>
    </location>
</feature>
<dbReference type="STRING" id="1628148.BI198_05160"/>
<dbReference type="EMBL" id="MKEK01000001">
    <property type="protein sequence ID" value="OEY70956.1"/>
    <property type="molecule type" value="Genomic_DNA"/>
</dbReference>
<dbReference type="PANTHER" id="PTHR33525">
    <property type="match status" value="1"/>
</dbReference>
<accession>A0A1E7Q9Y6</accession>
<evidence type="ECO:0000313" key="2">
    <source>
        <dbReference type="EMBL" id="OEY70956.1"/>
    </source>
</evidence>
<reference evidence="3" key="1">
    <citation type="submission" date="2016-09" db="EMBL/GenBank/DDBJ databases">
        <authorList>
            <person name="Wan X."/>
            <person name="Hou S."/>
        </authorList>
    </citation>
    <scope>NUCLEOTIDE SEQUENCE [LARGE SCALE GENOMIC DNA]</scope>
    <source>
        <strain evidence="3">KH87</strain>
    </source>
</reference>